<evidence type="ECO:0000259" key="4">
    <source>
        <dbReference type="Pfam" id="PF23242"/>
    </source>
</evidence>
<dbReference type="InterPro" id="IPR044539">
    <property type="entry name" value="Pch2-like"/>
</dbReference>
<feature type="region of interest" description="Disordered" evidence="3">
    <location>
        <begin position="89"/>
        <end position="110"/>
    </location>
</feature>
<evidence type="ECO:0000256" key="1">
    <source>
        <dbReference type="ARBA" id="ARBA00022741"/>
    </source>
</evidence>
<feature type="domain" description="Pachytene checkpoint protein 2 C-terminal" evidence="4">
    <location>
        <begin position="215"/>
        <end position="325"/>
    </location>
</feature>
<dbReference type="Pfam" id="PF23242">
    <property type="entry name" value="AAA_lid_TRIP13_C"/>
    <property type="match status" value="1"/>
</dbReference>
<evidence type="ECO:0000256" key="2">
    <source>
        <dbReference type="ARBA" id="ARBA00022840"/>
    </source>
</evidence>
<organism evidence="5 6">
    <name type="scientific">Glutinoglossum americanum</name>
    <dbReference type="NCBI Taxonomy" id="1670608"/>
    <lineage>
        <taxon>Eukaryota</taxon>
        <taxon>Fungi</taxon>
        <taxon>Dikarya</taxon>
        <taxon>Ascomycota</taxon>
        <taxon>Pezizomycotina</taxon>
        <taxon>Geoglossomycetes</taxon>
        <taxon>Geoglossales</taxon>
        <taxon>Geoglossaceae</taxon>
        <taxon>Glutinoglossum</taxon>
    </lineage>
</organism>
<dbReference type="EMBL" id="JAGHQL010000212">
    <property type="protein sequence ID" value="KAH0536345.1"/>
    <property type="molecule type" value="Genomic_DNA"/>
</dbReference>
<reference evidence="5" key="1">
    <citation type="submission" date="2021-03" db="EMBL/GenBank/DDBJ databases">
        <title>Comparative genomics and phylogenomic investigation of the class Geoglossomycetes provide insights into ecological specialization and systematics.</title>
        <authorList>
            <person name="Melie T."/>
            <person name="Pirro S."/>
            <person name="Miller A.N."/>
            <person name="Quandt A."/>
        </authorList>
    </citation>
    <scope>NUCLEOTIDE SEQUENCE</scope>
    <source>
        <strain evidence="5">GBOQ0MN5Z8</strain>
    </source>
</reference>
<evidence type="ECO:0000313" key="6">
    <source>
        <dbReference type="Proteomes" id="UP000698800"/>
    </source>
</evidence>
<dbReference type="InterPro" id="IPR027417">
    <property type="entry name" value="P-loop_NTPase"/>
</dbReference>
<dbReference type="GO" id="GO:0005694">
    <property type="term" value="C:chromosome"/>
    <property type="evidence" value="ECO:0007669"/>
    <property type="project" value="TreeGrafter"/>
</dbReference>
<dbReference type="AlphaFoldDB" id="A0A9P8HVL6"/>
<dbReference type="InterPro" id="IPR058249">
    <property type="entry name" value="Pch2_C"/>
</dbReference>
<accession>A0A9P8HVL6</accession>
<dbReference type="GO" id="GO:0005524">
    <property type="term" value="F:ATP binding"/>
    <property type="evidence" value="ECO:0007669"/>
    <property type="project" value="UniProtKB-KW"/>
</dbReference>
<dbReference type="Gene3D" id="3.40.50.300">
    <property type="entry name" value="P-loop containing nucleotide triphosphate hydrolases"/>
    <property type="match status" value="1"/>
</dbReference>
<dbReference type="PANTHER" id="PTHR45991">
    <property type="entry name" value="PACHYTENE CHECKPOINT PROTEIN 2"/>
    <property type="match status" value="1"/>
</dbReference>
<dbReference type="GO" id="GO:0007131">
    <property type="term" value="P:reciprocal meiotic recombination"/>
    <property type="evidence" value="ECO:0007669"/>
    <property type="project" value="TreeGrafter"/>
</dbReference>
<dbReference type="SUPFAM" id="SSF52540">
    <property type="entry name" value="P-loop containing nucleoside triphosphate hydrolases"/>
    <property type="match status" value="1"/>
</dbReference>
<dbReference type="PANTHER" id="PTHR45991:SF1">
    <property type="entry name" value="PACHYTENE CHECKPOINT PROTEIN 2 HOMOLOG"/>
    <property type="match status" value="1"/>
</dbReference>
<dbReference type="GO" id="GO:0051598">
    <property type="term" value="P:meiotic recombination checkpoint signaling"/>
    <property type="evidence" value="ECO:0007669"/>
    <property type="project" value="TreeGrafter"/>
</dbReference>
<proteinExistence type="predicted"/>
<dbReference type="OrthoDB" id="5925at2759"/>
<dbReference type="Proteomes" id="UP000698800">
    <property type="component" value="Unassembled WGS sequence"/>
</dbReference>
<name>A0A9P8HVL6_9PEZI</name>
<evidence type="ECO:0000313" key="5">
    <source>
        <dbReference type="EMBL" id="KAH0536345.1"/>
    </source>
</evidence>
<protein>
    <recommendedName>
        <fullName evidence="4">Pachytene checkpoint protein 2 C-terminal domain-containing protein</fullName>
    </recommendedName>
</protein>
<sequence length="331" mass="36885">MTAADQLVAQWLADNFTYLSLDEDFTSFKSMSVVECTGSPPDTTDYRLCDVDLKVHTYRLEENSTDSTSASTLGRLRAPWNPDTLAWEEIDSNSHHKRAPEESIDEDERNTSKIASVRLPSKAFVGLWESLIYDTPIPARWFGGSAKLVNKLFEGIEDLVDEEEDTFVCILIDEIESLTGSRQSTASRNEPADSMRDSAFLDRVDIKQFIPEPSAPAAYSILRTCLVELQRCGIIWHLREKDDTTDTGAMSVDEPQVPNHELATLDRCNSNAAGTKLLAIAERCKGISGRKLRRLPVLAHSCYIQHERCSIHEFLSALAQAVEDEVGPACA</sequence>
<evidence type="ECO:0000256" key="3">
    <source>
        <dbReference type="SAM" id="MobiDB-lite"/>
    </source>
</evidence>
<keyword evidence="2" id="KW-0067">ATP-binding</keyword>
<gene>
    <name evidence="5" type="ORF">FGG08_006771</name>
</gene>
<comment type="caution">
    <text evidence="5">The sequence shown here is derived from an EMBL/GenBank/DDBJ whole genome shotgun (WGS) entry which is preliminary data.</text>
</comment>
<dbReference type="GO" id="GO:0005634">
    <property type="term" value="C:nucleus"/>
    <property type="evidence" value="ECO:0007669"/>
    <property type="project" value="TreeGrafter"/>
</dbReference>
<keyword evidence="1" id="KW-0547">Nucleotide-binding</keyword>
<keyword evidence="6" id="KW-1185">Reference proteome</keyword>